<feature type="domain" description="TOG" evidence="2">
    <location>
        <begin position="142"/>
        <end position="390"/>
    </location>
</feature>
<reference evidence="4" key="1">
    <citation type="journal article" date="2010" name="Genome Biol.">
        <title>Genome sequence of the necrotrophic plant pathogen Pythium ultimum reveals original pathogenicity mechanisms and effector repertoire.</title>
        <authorList>
            <person name="Levesque C.A."/>
            <person name="Brouwer H."/>
            <person name="Cano L."/>
            <person name="Hamilton J.P."/>
            <person name="Holt C."/>
            <person name="Huitema E."/>
            <person name="Raffaele S."/>
            <person name="Robideau G.P."/>
            <person name="Thines M."/>
            <person name="Win J."/>
            <person name="Zerillo M.M."/>
            <person name="Beakes G.W."/>
            <person name="Boore J.L."/>
            <person name="Busam D."/>
            <person name="Dumas B."/>
            <person name="Ferriera S."/>
            <person name="Fuerstenberg S.I."/>
            <person name="Gachon C.M."/>
            <person name="Gaulin E."/>
            <person name="Govers F."/>
            <person name="Grenville-Briggs L."/>
            <person name="Horner N."/>
            <person name="Hostetler J."/>
            <person name="Jiang R.H."/>
            <person name="Johnson J."/>
            <person name="Krajaejun T."/>
            <person name="Lin H."/>
            <person name="Meijer H.J."/>
            <person name="Moore B."/>
            <person name="Morris P."/>
            <person name="Phuntmart V."/>
            <person name="Puiu D."/>
            <person name="Shetty J."/>
            <person name="Stajich J.E."/>
            <person name="Tripathy S."/>
            <person name="Wawra S."/>
            <person name="van West P."/>
            <person name="Whitty B.R."/>
            <person name="Coutinho P.M."/>
            <person name="Henrissat B."/>
            <person name="Martin F."/>
            <person name="Thomas P.D."/>
            <person name="Tyler B.M."/>
            <person name="De Vries R.P."/>
            <person name="Kamoun S."/>
            <person name="Yandell M."/>
            <person name="Tisserat N."/>
            <person name="Buell C.R."/>
        </authorList>
    </citation>
    <scope>NUCLEOTIDE SEQUENCE</scope>
    <source>
        <strain evidence="4">DAOM:BR144</strain>
    </source>
</reference>
<dbReference type="VEuPathDB" id="FungiDB:PYU1_G005513"/>
<feature type="compositionally biased region" description="Basic and acidic residues" evidence="1">
    <location>
        <begin position="1"/>
        <end position="13"/>
    </location>
</feature>
<feature type="region of interest" description="Disordered" evidence="1">
    <location>
        <begin position="684"/>
        <end position="704"/>
    </location>
</feature>
<organism evidence="3 4">
    <name type="scientific">Globisporangium ultimum (strain ATCC 200006 / CBS 805.95 / DAOM BR144)</name>
    <name type="common">Pythium ultimum</name>
    <dbReference type="NCBI Taxonomy" id="431595"/>
    <lineage>
        <taxon>Eukaryota</taxon>
        <taxon>Sar</taxon>
        <taxon>Stramenopiles</taxon>
        <taxon>Oomycota</taxon>
        <taxon>Peronosporomycetes</taxon>
        <taxon>Pythiales</taxon>
        <taxon>Pythiaceae</taxon>
        <taxon>Globisporangium</taxon>
    </lineage>
</organism>
<dbReference type="AlphaFoldDB" id="K3WKN2"/>
<feature type="compositionally biased region" description="Basic and acidic residues" evidence="1">
    <location>
        <begin position="67"/>
        <end position="83"/>
    </location>
</feature>
<name>K3WKN2_GLOUD</name>
<dbReference type="SUPFAM" id="SSF48371">
    <property type="entry name" value="ARM repeat"/>
    <property type="match status" value="1"/>
</dbReference>
<dbReference type="eggNOG" id="ENOG502QV6S">
    <property type="taxonomic scope" value="Eukaryota"/>
</dbReference>
<feature type="domain" description="TOG" evidence="2">
    <location>
        <begin position="438"/>
        <end position="686"/>
    </location>
</feature>
<feature type="region of interest" description="Disordered" evidence="1">
    <location>
        <begin position="1"/>
        <end position="91"/>
    </location>
</feature>
<dbReference type="Gene3D" id="1.25.10.10">
    <property type="entry name" value="Leucine-rich Repeat Variant"/>
    <property type="match status" value="2"/>
</dbReference>
<reference evidence="3" key="3">
    <citation type="submission" date="2015-02" db="UniProtKB">
        <authorList>
            <consortium name="EnsemblProtists"/>
        </authorList>
    </citation>
    <scope>IDENTIFICATION</scope>
    <source>
        <strain evidence="3">DAOM BR144</strain>
    </source>
</reference>
<dbReference type="InterPro" id="IPR011989">
    <property type="entry name" value="ARM-like"/>
</dbReference>
<accession>K3WKN2</accession>
<evidence type="ECO:0000259" key="2">
    <source>
        <dbReference type="SMART" id="SM01349"/>
    </source>
</evidence>
<dbReference type="EMBL" id="GL376633">
    <property type="status" value="NOT_ANNOTATED_CDS"/>
    <property type="molecule type" value="Genomic_DNA"/>
</dbReference>
<dbReference type="EnsemblProtists" id="PYU1_T005524">
    <property type="protein sequence ID" value="PYU1_T005524"/>
    <property type="gene ID" value="PYU1_G005513"/>
</dbReference>
<dbReference type="HOGENOM" id="CLU_007722_0_0_1"/>
<dbReference type="OMA" id="WSDRKEA"/>
<proteinExistence type="predicted"/>
<dbReference type="SMART" id="SM01349">
    <property type="entry name" value="TOG"/>
    <property type="match status" value="2"/>
</dbReference>
<dbReference type="InterPro" id="IPR052607">
    <property type="entry name" value="CEP104-like"/>
</dbReference>
<evidence type="ECO:0000313" key="3">
    <source>
        <dbReference type="EnsemblProtists" id="PYU1_T005524"/>
    </source>
</evidence>
<feature type="region of interest" description="Disordered" evidence="1">
    <location>
        <begin position="388"/>
        <end position="413"/>
    </location>
</feature>
<dbReference type="InParanoid" id="K3WKN2"/>
<keyword evidence="4" id="KW-1185">Reference proteome</keyword>
<dbReference type="GO" id="GO:0005929">
    <property type="term" value="C:cilium"/>
    <property type="evidence" value="ECO:0007669"/>
    <property type="project" value="TreeGrafter"/>
</dbReference>
<sequence length="768" mass="83760">MRKSLPRDHESHVMGHGAASAASSSQMPPSPKTKKTRTGLSSTFKQSESSLQGIQEEQSNKAATTTTEDRPVSPRKMTHEPSTHRRSSCTMDAPILASAFVTSTYPESHDEQQQHGITPIGEEIKDETDVVGDGSSSSGAFAFDAGAAITQEFGERVARLLGADPWGDRQDGFDAIMYIVKKADLASAKNKRELFCAALAAIQCGVDDRVAPVMYCALECLRAVLKEFAPVIDRTFVKYAPTNEQLSALVKSLTAKLGDSNKRTQREVSQALIRVAKQKKLKSLPHVLLHLSAKEVAPRIQVATLRQLVSELDVDSKYGLSLDVVMQFAVPALKIADEKTRKAAVELIADLQMNNPNGGAAVTAQLVGIKPEMLRVINRRVEELVAQREKEQQAAQSTNQSEEAHGAGGDDGDLDDQRALELVSVPLEDAKKVIAMIDFQLQQAAGVIGPVAWRKLESKTWSDRKEALVDIDKLMADAKSDLRDARPAFGSVIQQNFLAYCITVHKCLADSIAPVVNSAMDCLSTLIKVFGPFVEWREESVRDVVLLTIMRLFSTMQKPNNRTNRAACRSILKFARLTNAHTLRYTLSCIFAKETDALVQMHLLRLLIPEFGFQQDGISAAMVLAAVGSALVHANEKVRKTAIDVALCTQRLVGKEYVLKKLKDVKAVTLKELEKNFVDCDVKKDGDRPQTVNGSSSEAGGLLPPVSFASDQSRRLLNSAPVGVGKLQCTPPGVDEDDQYSSSGHRRASVLSNDEENLMDAILDGGDF</sequence>
<feature type="compositionally biased region" description="Polar residues" evidence="1">
    <location>
        <begin position="38"/>
        <end position="66"/>
    </location>
</feature>
<dbReference type="InterPro" id="IPR034085">
    <property type="entry name" value="TOG"/>
</dbReference>
<evidence type="ECO:0000256" key="1">
    <source>
        <dbReference type="SAM" id="MobiDB-lite"/>
    </source>
</evidence>
<dbReference type="Proteomes" id="UP000019132">
    <property type="component" value="Unassembled WGS sequence"/>
</dbReference>
<dbReference type="PANTHER" id="PTHR13371:SF0">
    <property type="entry name" value="CENTROSOMAL PROTEIN OF 104 KDA"/>
    <property type="match status" value="1"/>
</dbReference>
<protein>
    <recommendedName>
        <fullName evidence="2">TOG domain-containing protein</fullName>
    </recommendedName>
</protein>
<reference evidence="4" key="2">
    <citation type="submission" date="2010-04" db="EMBL/GenBank/DDBJ databases">
        <authorList>
            <person name="Buell R."/>
            <person name="Hamilton J."/>
            <person name="Hostetler J."/>
        </authorList>
    </citation>
    <scope>NUCLEOTIDE SEQUENCE [LARGE SCALE GENOMIC DNA]</scope>
    <source>
        <strain evidence="4">DAOM:BR144</strain>
    </source>
</reference>
<evidence type="ECO:0000313" key="4">
    <source>
        <dbReference type="Proteomes" id="UP000019132"/>
    </source>
</evidence>
<feature type="region of interest" description="Disordered" evidence="1">
    <location>
        <begin position="727"/>
        <end position="753"/>
    </location>
</feature>
<dbReference type="Pfam" id="PF21040">
    <property type="entry name" value="CEP104-like_TOG"/>
    <property type="match status" value="2"/>
</dbReference>
<dbReference type="PANTHER" id="PTHR13371">
    <property type="entry name" value="GLYCINE-, GLUTAMATE-, THIENYLCYCLOHEXYLPIPERIDINE-BINDING PROTEIN"/>
    <property type="match status" value="1"/>
</dbReference>
<dbReference type="InterPro" id="IPR016024">
    <property type="entry name" value="ARM-type_fold"/>
</dbReference>